<evidence type="ECO:0000313" key="2">
    <source>
        <dbReference type="EMBL" id="RMA97015.1"/>
    </source>
</evidence>
<dbReference type="AlphaFoldDB" id="A0A3M0BR90"/>
<evidence type="ECO:0000313" key="3">
    <source>
        <dbReference type="Proteomes" id="UP000280842"/>
    </source>
</evidence>
<dbReference type="RefSeq" id="WP_121922809.1">
    <property type="nucleotide sequence ID" value="NZ_REFO01000011.1"/>
</dbReference>
<keyword evidence="1" id="KW-0472">Membrane</keyword>
<sequence>MKSEKGVALITTLVLGLIALVIVGGLIYMLTSGTQISGKEKKYSLALEAAKGASEYIIEKILSGNLTCGGNPCSDGNNIDLGSYSNLGGFNVSAKLLKKINTTTATVFAIEINANSGEERASIDFVYSLSQ</sequence>
<protein>
    <submittedName>
        <fullName evidence="2">Uncharacterized protein</fullName>
    </submittedName>
</protein>
<keyword evidence="1" id="KW-1133">Transmembrane helix</keyword>
<dbReference type="OrthoDB" id="15432at2"/>
<accession>A0A3M0BR90</accession>
<dbReference type="Proteomes" id="UP000280842">
    <property type="component" value="Unassembled WGS sequence"/>
</dbReference>
<name>A0A3M0BR90_9AQUI</name>
<proteinExistence type="predicted"/>
<gene>
    <name evidence="2" type="ORF">CLV39_0667</name>
</gene>
<dbReference type="EMBL" id="REFO01000011">
    <property type="protein sequence ID" value="RMA97015.1"/>
    <property type="molecule type" value="Genomic_DNA"/>
</dbReference>
<feature type="transmembrane region" description="Helical" evidence="1">
    <location>
        <begin position="6"/>
        <end position="31"/>
    </location>
</feature>
<evidence type="ECO:0000256" key="1">
    <source>
        <dbReference type="SAM" id="Phobius"/>
    </source>
</evidence>
<keyword evidence="3" id="KW-1185">Reference proteome</keyword>
<comment type="caution">
    <text evidence="2">The sequence shown here is derived from an EMBL/GenBank/DDBJ whole genome shotgun (WGS) entry which is preliminary data.</text>
</comment>
<reference evidence="2 3" key="1">
    <citation type="submission" date="2018-10" db="EMBL/GenBank/DDBJ databases">
        <title>Genomic Encyclopedia of Archaeal and Bacterial Type Strains, Phase II (KMG-II): from individual species to whole genera.</title>
        <authorList>
            <person name="Goeker M."/>
        </authorList>
    </citation>
    <scope>NUCLEOTIDE SEQUENCE [LARGE SCALE GENOMIC DNA]</scope>
    <source>
        <strain evidence="2 3">VM1</strain>
    </source>
</reference>
<organism evidence="2 3">
    <name type="scientific">Hydrogenothermus marinus</name>
    <dbReference type="NCBI Taxonomy" id="133270"/>
    <lineage>
        <taxon>Bacteria</taxon>
        <taxon>Pseudomonadati</taxon>
        <taxon>Aquificota</taxon>
        <taxon>Aquificia</taxon>
        <taxon>Aquificales</taxon>
        <taxon>Hydrogenothermaceae</taxon>
        <taxon>Hydrogenothermus</taxon>
    </lineage>
</organism>
<keyword evidence="1" id="KW-0812">Transmembrane</keyword>